<feature type="non-terminal residue" evidence="1">
    <location>
        <position position="117"/>
    </location>
</feature>
<proteinExistence type="predicted"/>
<accession>A0A1R3RRF9</accession>
<sequence>MGEKDYSYPYARTLFNNDVDLQMRFLGRAVSIKIHTLSVGGPIPPTVDDERIYRFTLRRTSQVIHNFHPYSLPVLSLPLLILKAANDCRRYSAEDAELVWALAQKLDKKHKWQDWQV</sequence>
<reference evidence="2" key="1">
    <citation type="journal article" date="2017" name="Genome Biol.">
        <title>Comparative genomics reveals high biological diversity and specific adaptations in the industrially and medically important fungal genus Aspergillus.</title>
        <authorList>
            <person name="de Vries R.P."/>
            <person name="Riley R."/>
            <person name="Wiebenga A."/>
            <person name="Aguilar-Osorio G."/>
            <person name="Amillis S."/>
            <person name="Uchima C.A."/>
            <person name="Anderluh G."/>
            <person name="Asadollahi M."/>
            <person name="Askin M."/>
            <person name="Barry K."/>
            <person name="Battaglia E."/>
            <person name="Bayram O."/>
            <person name="Benocci T."/>
            <person name="Braus-Stromeyer S.A."/>
            <person name="Caldana C."/>
            <person name="Canovas D."/>
            <person name="Cerqueira G.C."/>
            <person name="Chen F."/>
            <person name="Chen W."/>
            <person name="Choi C."/>
            <person name="Clum A."/>
            <person name="Dos Santos R.A."/>
            <person name="Damasio A.R."/>
            <person name="Diallinas G."/>
            <person name="Emri T."/>
            <person name="Fekete E."/>
            <person name="Flipphi M."/>
            <person name="Freyberg S."/>
            <person name="Gallo A."/>
            <person name="Gournas C."/>
            <person name="Habgood R."/>
            <person name="Hainaut M."/>
            <person name="Harispe M.L."/>
            <person name="Henrissat B."/>
            <person name="Hilden K.S."/>
            <person name="Hope R."/>
            <person name="Hossain A."/>
            <person name="Karabika E."/>
            <person name="Karaffa L."/>
            <person name="Karanyi Z."/>
            <person name="Krasevec N."/>
            <person name="Kuo A."/>
            <person name="Kusch H."/>
            <person name="LaButti K."/>
            <person name="Lagendijk E.L."/>
            <person name="Lapidus A."/>
            <person name="Levasseur A."/>
            <person name="Lindquist E."/>
            <person name="Lipzen A."/>
            <person name="Logrieco A.F."/>
            <person name="MacCabe A."/>
            <person name="Maekelae M.R."/>
            <person name="Malavazi I."/>
            <person name="Melin P."/>
            <person name="Meyer V."/>
            <person name="Mielnichuk N."/>
            <person name="Miskei M."/>
            <person name="Molnar A.P."/>
            <person name="Mule G."/>
            <person name="Ngan C.Y."/>
            <person name="Orejas M."/>
            <person name="Orosz E."/>
            <person name="Ouedraogo J.P."/>
            <person name="Overkamp K.M."/>
            <person name="Park H.-S."/>
            <person name="Perrone G."/>
            <person name="Piumi F."/>
            <person name="Punt P.J."/>
            <person name="Ram A.F."/>
            <person name="Ramon A."/>
            <person name="Rauscher S."/>
            <person name="Record E."/>
            <person name="Riano-Pachon D.M."/>
            <person name="Robert V."/>
            <person name="Roehrig J."/>
            <person name="Ruller R."/>
            <person name="Salamov A."/>
            <person name="Salih N.S."/>
            <person name="Samson R.A."/>
            <person name="Sandor E."/>
            <person name="Sanguinetti M."/>
            <person name="Schuetze T."/>
            <person name="Sepcic K."/>
            <person name="Shelest E."/>
            <person name="Sherlock G."/>
            <person name="Sophianopoulou V."/>
            <person name="Squina F.M."/>
            <person name="Sun H."/>
            <person name="Susca A."/>
            <person name="Todd R.B."/>
            <person name="Tsang A."/>
            <person name="Unkles S.E."/>
            <person name="van de Wiele N."/>
            <person name="van Rossen-Uffink D."/>
            <person name="Oliveira J.V."/>
            <person name="Vesth T.C."/>
            <person name="Visser J."/>
            <person name="Yu J.-H."/>
            <person name="Zhou M."/>
            <person name="Andersen M.R."/>
            <person name="Archer D.B."/>
            <person name="Baker S.E."/>
            <person name="Benoit I."/>
            <person name="Brakhage A.A."/>
            <person name="Braus G.H."/>
            <person name="Fischer R."/>
            <person name="Frisvad J.C."/>
            <person name="Goldman G.H."/>
            <person name="Houbraken J."/>
            <person name="Oakley B."/>
            <person name="Pocsi I."/>
            <person name="Scazzocchio C."/>
            <person name="Seiboth B."/>
            <person name="vanKuyk P.A."/>
            <person name="Wortman J."/>
            <person name="Dyer P.S."/>
            <person name="Grigoriev I.V."/>
        </authorList>
    </citation>
    <scope>NUCLEOTIDE SEQUENCE [LARGE SCALE GENOMIC DNA]</scope>
    <source>
        <strain evidence="2">ITEM 5010</strain>
    </source>
</reference>
<organism evidence="1 2">
    <name type="scientific">Aspergillus carbonarius (strain ITEM 5010)</name>
    <dbReference type="NCBI Taxonomy" id="602072"/>
    <lineage>
        <taxon>Eukaryota</taxon>
        <taxon>Fungi</taxon>
        <taxon>Dikarya</taxon>
        <taxon>Ascomycota</taxon>
        <taxon>Pezizomycotina</taxon>
        <taxon>Eurotiomycetes</taxon>
        <taxon>Eurotiomycetidae</taxon>
        <taxon>Eurotiales</taxon>
        <taxon>Aspergillaceae</taxon>
        <taxon>Aspergillus</taxon>
        <taxon>Aspergillus subgen. Circumdati</taxon>
    </lineage>
</organism>
<dbReference type="EMBL" id="KV907497">
    <property type="protein sequence ID" value="OOF97059.1"/>
    <property type="molecule type" value="Genomic_DNA"/>
</dbReference>
<protein>
    <submittedName>
        <fullName evidence="1">Uncharacterized protein</fullName>
    </submittedName>
</protein>
<evidence type="ECO:0000313" key="2">
    <source>
        <dbReference type="Proteomes" id="UP000188318"/>
    </source>
</evidence>
<name>A0A1R3RRF9_ASPC5</name>
<dbReference type="Proteomes" id="UP000188318">
    <property type="component" value="Unassembled WGS sequence"/>
</dbReference>
<keyword evidence="2" id="KW-1185">Reference proteome</keyword>
<dbReference type="AlphaFoldDB" id="A0A1R3RRF9"/>
<dbReference type="OrthoDB" id="4509876at2759"/>
<evidence type="ECO:0000313" key="1">
    <source>
        <dbReference type="EMBL" id="OOF97059.1"/>
    </source>
</evidence>
<dbReference type="VEuPathDB" id="FungiDB:ASPCADRAFT_205858"/>
<gene>
    <name evidence="1" type="ORF">ASPCADRAFT_205858</name>
</gene>